<feature type="transmembrane region" description="Helical" evidence="29">
    <location>
        <begin position="7"/>
        <end position="30"/>
    </location>
</feature>
<feature type="binding site" evidence="28">
    <location>
        <position position="157"/>
    </location>
    <ligand>
        <name>Zn(2+)</name>
        <dbReference type="ChEBI" id="CHEBI:29105"/>
        <label>1</label>
    </ligand>
</feature>
<proteinExistence type="inferred from homology"/>
<comment type="catalytic activity">
    <reaction evidence="11">
        <text>N-octadecanoyl-L-phenylalanine + H2O = octadecanoate + L-phenylalanine</text>
        <dbReference type="Rhea" id="RHEA:64128"/>
        <dbReference type="ChEBI" id="CHEBI:15377"/>
        <dbReference type="ChEBI" id="CHEBI:25629"/>
        <dbReference type="ChEBI" id="CHEBI:58095"/>
        <dbReference type="ChEBI" id="CHEBI:149700"/>
    </reaction>
    <physiologicalReaction direction="left-to-right" evidence="11">
        <dbReference type="Rhea" id="RHEA:64129"/>
    </physiologicalReaction>
</comment>
<evidence type="ECO:0000256" key="15">
    <source>
        <dbReference type="ARBA" id="ARBA00048145"/>
    </source>
</evidence>
<comment type="catalytic activity">
    <reaction evidence="9">
        <text>(9Z)-octadecenoate + glycine = N-(9Z-octadecenoyl)glycine + H2O</text>
        <dbReference type="Rhea" id="RHEA:51316"/>
        <dbReference type="ChEBI" id="CHEBI:15377"/>
        <dbReference type="ChEBI" id="CHEBI:30823"/>
        <dbReference type="ChEBI" id="CHEBI:57305"/>
        <dbReference type="ChEBI" id="CHEBI:133992"/>
    </reaction>
    <physiologicalReaction direction="right-to-left" evidence="9">
        <dbReference type="Rhea" id="RHEA:51318"/>
    </physiologicalReaction>
</comment>
<dbReference type="GO" id="GO:0005576">
    <property type="term" value="C:extracellular region"/>
    <property type="evidence" value="ECO:0007669"/>
    <property type="project" value="UniProtKB-ARBA"/>
</dbReference>
<evidence type="ECO:0000256" key="4">
    <source>
        <dbReference type="ARBA" id="ARBA00022723"/>
    </source>
</evidence>
<comment type="catalytic activity">
    <reaction evidence="19">
        <text>N-(9Z-octadecenoyl)-L-serine + H2O = L-serine + (9Z)-octadecenoate</text>
        <dbReference type="Rhea" id="RHEA:51352"/>
        <dbReference type="ChEBI" id="CHEBI:15377"/>
        <dbReference type="ChEBI" id="CHEBI:30823"/>
        <dbReference type="ChEBI" id="CHEBI:33384"/>
        <dbReference type="ChEBI" id="CHEBI:134031"/>
    </reaction>
    <physiologicalReaction direction="left-to-right" evidence="19">
        <dbReference type="Rhea" id="RHEA:51353"/>
    </physiologicalReaction>
</comment>
<comment type="catalytic activity">
    <reaction evidence="24">
        <text>L-phenylalanine + (9Z)-octadecenoate = N-(9Z-octadecenoyl)-L-phenylalanine + H2O</text>
        <dbReference type="Rhea" id="RHEA:51300"/>
        <dbReference type="ChEBI" id="CHEBI:15377"/>
        <dbReference type="ChEBI" id="CHEBI:30823"/>
        <dbReference type="ChEBI" id="CHEBI:58095"/>
        <dbReference type="ChEBI" id="CHEBI:134020"/>
    </reaction>
    <physiologicalReaction direction="left-to-right" evidence="24">
        <dbReference type="Rhea" id="RHEA:51301"/>
    </physiologicalReaction>
    <physiologicalReaction direction="right-to-left" evidence="24">
        <dbReference type="Rhea" id="RHEA:51302"/>
    </physiologicalReaction>
</comment>
<comment type="catalytic activity">
    <reaction evidence="20">
        <text>N-(9Z-octadecenoyl)-L-glutamine + H2O = L-glutamine + (9Z)-octadecenoate</text>
        <dbReference type="Rhea" id="RHEA:51356"/>
        <dbReference type="ChEBI" id="CHEBI:15377"/>
        <dbReference type="ChEBI" id="CHEBI:30823"/>
        <dbReference type="ChEBI" id="CHEBI:58359"/>
        <dbReference type="ChEBI" id="CHEBI:134033"/>
    </reaction>
    <physiologicalReaction direction="left-to-right" evidence="20">
        <dbReference type="Rhea" id="RHEA:51357"/>
    </physiologicalReaction>
</comment>
<dbReference type="Pfam" id="PF01546">
    <property type="entry name" value="Peptidase_M20"/>
    <property type="match status" value="1"/>
</dbReference>
<name>A0A7R9L0R6_9ACAR</name>
<dbReference type="PANTHER" id="PTHR45962:SF1">
    <property type="entry name" value="N-FATTY-ACYL-AMINO ACID SYNTHASE_HYDROLASE PM20D1"/>
    <property type="match status" value="1"/>
</dbReference>
<evidence type="ECO:0000313" key="32">
    <source>
        <dbReference type="Proteomes" id="UP000759131"/>
    </source>
</evidence>
<dbReference type="GO" id="GO:0006629">
    <property type="term" value="P:lipid metabolic process"/>
    <property type="evidence" value="ECO:0007669"/>
    <property type="project" value="UniProtKB-ARBA"/>
</dbReference>
<keyword evidence="5" id="KW-0378">Hydrolase</keyword>
<feature type="active site" description="Proton acceptor" evidence="27">
    <location>
        <position position="191"/>
    </location>
</feature>
<comment type="catalytic activity">
    <reaction evidence="21">
        <text>N-(9Z-octadecenoyl)-L-tryptophan + H2O = L-tryptophan + (9Z)-octadecenoate</text>
        <dbReference type="Rhea" id="RHEA:64176"/>
        <dbReference type="ChEBI" id="CHEBI:15377"/>
        <dbReference type="ChEBI" id="CHEBI:30823"/>
        <dbReference type="ChEBI" id="CHEBI:57912"/>
        <dbReference type="ChEBI" id="CHEBI:149733"/>
    </reaction>
    <physiologicalReaction direction="left-to-right" evidence="21">
        <dbReference type="Rhea" id="RHEA:64177"/>
    </physiologicalReaction>
</comment>
<evidence type="ECO:0000256" key="14">
    <source>
        <dbReference type="ARBA" id="ARBA00047879"/>
    </source>
</evidence>
<comment type="catalytic activity">
    <reaction evidence="23">
        <text>an N-acyl-aromatic L-alpha-amino acid + H2O = an aromatic L-alpha-amino acid + a carboxylate</text>
        <dbReference type="Rhea" id="RHEA:54184"/>
        <dbReference type="ChEBI" id="CHEBI:15377"/>
        <dbReference type="ChEBI" id="CHEBI:29067"/>
        <dbReference type="ChEBI" id="CHEBI:84824"/>
        <dbReference type="ChEBI" id="CHEBI:138093"/>
        <dbReference type="EC" id="3.5.1.114"/>
    </reaction>
    <physiologicalReaction direction="left-to-right" evidence="23">
        <dbReference type="Rhea" id="RHEA:54185"/>
    </physiologicalReaction>
    <physiologicalReaction direction="right-to-left" evidence="23">
        <dbReference type="Rhea" id="RHEA:54186"/>
    </physiologicalReaction>
</comment>
<evidence type="ECO:0000256" key="23">
    <source>
        <dbReference type="ARBA" id="ARBA00048840"/>
    </source>
</evidence>
<feature type="active site" evidence="27">
    <location>
        <position position="127"/>
    </location>
</feature>
<feature type="binding site" evidence="28">
    <location>
        <position position="125"/>
    </location>
    <ligand>
        <name>Zn(2+)</name>
        <dbReference type="ChEBI" id="CHEBI:29105"/>
        <label>1</label>
    </ligand>
</feature>
<evidence type="ECO:0000256" key="11">
    <source>
        <dbReference type="ARBA" id="ARBA00047723"/>
    </source>
</evidence>
<evidence type="ECO:0000256" key="19">
    <source>
        <dbReference type="ARBA" id="ARBA00048597"/>
    </source>
</evidence>
<evidence type="ECO:0000256" key="9">
    <source>
        <dbReference type="ARBA" id="ARBA00047450"/>
    </source>
</evidence>
<comment type="function">
    <text evidence="8">Secreted enzyme that regulates the endogenous N-fatty acyl amino acid (NAAs) tissue and circulating levels by functioning as a bidirectional NAA synthase/hydrolase. It condenses free fatty acids and free amino acids to generate NAAs and bidirectionally catalyzes the reverse hydrolysis reaction. Some of these NAAs stimulate oxidative metabolism via mitochondrial uncoupling, increasing energy expenditure in a UPC1-independent manner. Thereby, this secreted protein may indirectly regulate whole body energy expenditure. PM20D1 circulates in tight association with both low- and high-density (LDL and HDL,respectively) lipoprotein particles.</text>
</comment>
<comment type="catalytic activity">
    <reaction evidence="14">
        <text>N-hexadecanoyl-L-phenylalanine + H2O = hexadecanoate + L-phenylalanine</text>
        <dbReference type="Rhea" id="RHEA:64124"/>
        <dbReference type="ChEBI" id="CHEBI:7896"/>
        <dbReference type="ChEBI" id="CHEBI:15377"/>
        <dbReference type="ChEBI" id="CHEBI:58095"/>
        <dbReference type="ChEBI" id="CHEBI:149699"/>
    </reaction>
    <physiologicalReaction direction="left-to-right" evidence="14">
        <dbReference type="Rhea" id="RHEA:64125"/>
    </physiologicalReaction>
</comment>
<comment type="catalytic activity">
    <reaction evidence="26">
        <text>N-(9Z-octadecenoyl)-L-lysine + H2O = L-lysine + (9Z)-octadecenoate</text>
        <dbReference type="Rhea" id="RHEA:64192"/>
        <dbReference type="ChEBI" id="CHEBI:15377"/>
        <dbReference type="ChEBI" id="CHEBI:30823"/>
        <dbReference type="ChEBI" id="CHEBI:32551"/>
        <dbReference type="ChEBI" id="CHEBI:149731"/>
    </reaction>
    <physiologicalReaction direction="left-to-right" evidence="26">
        <dbReference type="Rhea" id="RHEA:64193"/>
    </physiologicalReaction>
</comment>
<dbReference type="GO" id="GO:0046872">
    <property type="term" value="F:metal ion binding"/>
    <property type="evidence" value="ECO:0007669"/>
    <property type="project" value="UniProtKB-KW"/>
</dbReference>
<comment type="similarity">
    <text evidence="2">Belongs to the peptidase M20A family.</text>
</comment>
<feature type="binding site" evidence="28">
    <location>
        <position position="157"/>
    </location>
    <ligand>
        <name>Zn(2+)</name>
        <dbReference type="ChEBI" id="CHEBI:29105"/>
        <label>2</label>
    </ligand>
</feature>
<dbReference type="Pfam" id="PF07687">
    <property type="entry name" value="M20_dimer"/>
    <property type="match status" value="1"/>
</dbReference>
<keyword evidence="29" id="KW-1133">Transmembrane helix</keyword>
<comment type="catalytic activity">
    <reaction evidence="25">
        <text>N-(5Z,8Z,11Z,14Z-eicosatetraenoyl)-L-serine + H2O = (5Z,8Z,11Z,14Z)-eicosatetraenoate + L-serine</text>
        <dbReference type="Rhea" id="RHEA:64116"/>
        <dbReference type="ChEBI" id="CHEBI:15377"/>
        <dbReference type="ChEBI" id="CHEBI:32395"/>
        <dbReference type="ChEBI" id="CHEBI:33384"/>
        <dbReference type="ChEBI" id="CHEBI:149697"/>
    </reaction>
    <physiologicalReaction direction="left-to-right" evidence="25">
        <dbReference type="Rhea" id="RHEA:64117"/>
    </physiologicalReaction>
    <physiologicalReaction direction="right-to-left" evidence="25">
        <dbReference type="Rhea" id="RHEA:64118"/>
    </physiologicalReaction>
</comment>
<evidence type="ECO:0000256" key="7">
    <source>
        <dbReference type="ARBA" id="ARBA00034698"/>
    </source>
</evidence>
<evidence type="ECO:0000313" key="31">
    <source>
        <dbReference type="EMBL" id="CAD7632675.1"/>
    </source>
</evidence>
<organism evidence="31">
    <name type="scientific">Medioppia subpectinata</name>
    <dbReference type="NCBI Taxonomy" id="1979941"/>
    <lineage>
        <taxon>Eukaryota</taxon>
        <taxon>Metazoa</taxon>
        <taxon>Ecdysozoa</taxon>
        <taxon>Arthropoda</taxon>
        <taxon>Chelicerata</taxon>
        <taxon>Arachnida</taxon>
        <taxon>Acari</taxon>
        <taxon>Acariformes</taxon>
        <taxon>Sarcoptiformes</taxon>
        <taxon>Oribatida</taxon>
        <taxon>Brachypylina</taxon>
        <taxon>Oppioidea</taxon>
        <taxon>Oppiidae</taxon>
        <taxon>Medioppia</taxon>
    </lineage>
</organism>
<keyword evidence="29" id="KW-0812">Transmembrane</keyword>
<comment type="catalytic activity">
    <reaction evidence="15">
        <text>N-(9Z-octadecenoyl)-L-methionine + H2O = (9Z)-octadecenoate + L-methionine</text>
        <dbReference type="Rhea" id="RHEA:64144"/>
        <dbReference type="ChEBI" id="CHEBI:15377"/>
        <dbReference type="ChEBI" id="CHEBI:30823"/>
        <dbReference type="ChEBI" id="CHEBI:57844"/>
        <dbReference type="ChEBI" id="CHEBI:149732"/>
    </reaction>
    <physiologicalReaction direction="left-to-right" evidence="15">
        <dbReference type="Rhea" id="RHEA:64145"/>
    </physiologicalReaction>
</comment>
<evidence type="ECO:0000256" key="21">
    <source>
        <dbReference type="ARBA" id="ARBA00048822"/>
    </source>
</evidence>
<dbReference type="AlphaFoldDB" id="A0A7R9L0R6"/>
<dbReference type="GO" id="GO:0006508">
    <property type="term" value="P:proteolysis"/>
    <property type="evidence" value="ECO:0007669"/>
    <property type="project" value="UniProtKB-KW"/>
</dbReference>
<protein>
    <recommendedName>
        <fullName evidence="30">Peptidase M20 dimerisation domain-containing protein</fullName>
    </recommendedName>
</protein>
<evidence type="ECO:0000256" key="16">
    <source>
        <dbReference type="ARBA" id="ARBA00048380"/>
    </source>
</evidence>
<comment type="catalytic activity">
    <reaction evidence="17">
        <text>N-(5Z,8Z,11Z,14Z)-eicosatetraenoyl-glycine + H2O = (5Z,8Z,11Z,14Z)-eicosatetraenoate + glycine</text>
        <dbReference type="Rhea" id="RHEA:64108"/>
        <dbReference type="ChEBI" id="CHEBI:15377"/>
        <dbReference type="ChEBI" id="CHEBI:32395"/>
        <dbReference type="ChEBI" id="CHEBI:57305"/>
        <dbReference type="ChEBI" id="CHEBI:59002"/>
    </reaction>
    <physiologicalReaction direction="left-to-right" evidence="17">
        <dbReference type="Rhea" id="RHEA:64109"/>
    </physiologicalReaction>
    <physiologicalReaction direction="right-to-left" evidence="17">
        <dbReference type="Rhea" id="RHEA:64110"/>
    </physiologicalReaction>
</comment>
<comment type="catalytic activity">
    <reaction evidence="13">
        <text>(5Z,8Z,11Z,14Z)-eicosatetraenoate + L-phenylalanine = N-(5Z,8Z,11Z,14Z-eicosatetraenoyl)-L-phenylalanine + H2O</text>
        <dbReference type="Rhea" id="RHEA:51312"/>
        <dbReference type="ChEBI" id="CHEBI:15377"/>
        <dbReference type="ChEBI" id="CHEBI:32395"/>
        <dbReference type="ChEBI" id="CHEBI:58095"/>
        <dbReference type="ChEBI" id="CHEBI:134022"/>
    </reaction>
    <physiologicalReaction direction="left-to-right" evidence="13">
        <dbReference type="Rhea" id="RHEA:51313"/>
    </physiologicalReaction>
    <physiologicalReaction direction="right-to-left" evidence="13">
        <dbReference type="Rhea" id="RHEA:51314"/>
    </physiologicalReaction>
</comment>
<comment type="catalytic activity">
    <reaction evidence="10">
        <text>N-(4Z,7Z,10Z,13Z,16Z,19Z-docosahexaenoyl)-L-phenylalanine + H2O = (4Z,7Z,10Z,13Z,16Z,19Z)-docosahexaenoate + L-phenylalanine</text>
        <dbReference type="Rhea" id="RHEA:64132"/>
        <dbReference type="ChEBI" id="CHEBI:15377"/>
        <dbReference type="ChEBI" id="CHEBI:58095"/>
        <dbReference type="ChEBI" id="CHEBI:77016"/>
        <dbReference type="ChEBI" id="CHEBI:149701"/>
    </reaction>
    <physiologicalReaction direction="left-to-right" evidence="10">
        <dbReference type="Rhea" id="RHEA:64133"/>
    </physiologicalReaction>
</comment>
<evidence type="ECO:0000256" key="22">
    <source>
        <dbReference type="ARBA" id="ARBA00048827"/>
    </source>
</evidence>
<keyword evidence="29" id="KW-0472">Membrane</keyword>
<comment type="pathway">
    <text evidence="1">Lipid metabolism; fatty acid metabolism.</text>
</comment>
<evidence type="ECO:0000256" key="2">
    <source>
        <dbReference type="ARBA" id="ARBA00006247"/>
    </source>
</evidence>
<evidence type="ECO:0000256" key="28">
    <source>
        <dbReference type="PIRSR" id="PIRSR036696-2"/>
    </source>
</evidence>
<dbReference type="FunFam" id="3.40.630.10:FF:000027">
    <property type="entry name" value="N-fatty-acyl-amino acid synthase/hydrolase PM20D1"/>
    <property type="match status" value="1"/>
</dbReference>
<feature type="binding site" evidence="28">
    <location>
        <position position="192"/>
    </location>
    <ligand>
        <name>Zn(2+)</name>
        <dbReference type="ChEBI" id="CHEBI:29105"/>
        <label>2</label>
    </ligand>
</feature>
<dbReference type="SUPFAM" id="SSF55031">
    <property type="entry name" value="Bacterial exopeptidase dimerisation domain"/>
    <property type="match status" value="1"/>
</dbReference>
<feature type="binding site" evidence="28">
    <location>
        <position position="220"/>
    </location>
    <ligand>
        <name>Zn(2+)</name>
        <dbReference type="ChEBI" id="CHEBI:29105"/>
        <label>1</label>
    </ligand>
</feature>
<dbReference type="OrthoDB" id="3064516at2759"/>
<dbReference type="EMBL" id="OC865937">
    <property type="protein sequence ID" value="CAD7632675.1"/>
    <property type="molecule type" value="Genomic_DNA"/>
</dbReference>
<comment type="cofactor">
    <cofactor evidence="28">
        <name>Zn(2+)</name>
        <dbReference type="ChEBI" id="CHEBI:29105"/>
    </cofactor>
    <text evidence="28">Binds 2 Zn(2+) ions per subunit.</text>
</comment>
<evidence type="ECO:0000256" key="18">
    <source>
        <dbReference type="ARBA" id="ARBA00048579"/>
    </source>
</evidence>
<dbReference type="InterPro" id="IPR011650">
    <property type="entry name" value="Peptidase_M20_dimer"/>
</dbReference>
<evidence type="ECO:0000259" key="30">
    <source>
        <dbReference type="Pfam" id="PF07687"/>
    </source>
</evidence>
<evidence type="ECO:0000256" key="29">
    <source>
        <dbReference type="SAM" id="Phobius"/>
    </source>
</evidence>
<evidence type="ECO:0000256" key="3">
    <source>
        <dbReference type="ARBA" id="ARBA00022670"/>
    </source>
</evidence>
<evidence type="ECO:0000256" key="25">
    <source>
        <dbReference type="ARBA" id="ARBA00049100"/>
    </source>
</evidence>
<dbReference type="Gene3D" id="3.40.630.10">
    <property type="entry name" value="Zn peptidases"/>
    <property type="match status" value="1"/>
</dbReference>
<dbReference type="InterPro" id="IPR047177">
    <property type="entry name" value="Pept_M20A"/>
</dbReference>
<evidence type="ECO:0000256" key="8">
    <source>
        <dbReference type="ARBA" id="ARBA00046147"/>
    </source>
</evidence>
<dbReference type="InterPro" id="IPR036264">
    <property type="entry name" value="Bact_exopeptidase_dim_dom"/>
</dbReference>
<dbReference type="InterPro" id="IPR002933">
    <property type="entry name" value="Peptidase_M20"/>
</dbReference>
<dbReference type="GO" id="GO:0004046">
    <property type="term" value="F:aminoacylase activity"/>
    <property type="evidence" value="ECO:0007669"/>
    <property type="project" value="UniProtKB-EC"/>
</dbReference>
<dbReference type="PANTHER" id="PTHR45962">
    <property type="entry name" value="N-FATTY-ACYL-AMINO ACID SYNTHASE/HYDROLASE PM20D1"/>
    <property type="match status" value="1"/>
</dbReference>
<feature type="binding site" evidence="28">
    <location>
        <position position="466"/>
    </location>
    <ligand>
        <name>Zn(2+)</name>
        <dbReference type="ChEBI" id="CHEBI:29105"/>
        <label>2</label>
    </ligand>
</feature>
<dbReference type="PIRSF" id="PIRSF036696">
    <property type="entry name" value="ACY-1"/>
    <property type="match status" value="1"/>
</dbReference>
<evidence type="ECO:0000256" key="1">
    <source>
        <dbReference type="ARBA" id="ARBA00004872"/>
    </source>
</evidence>
<evidence type="ECO:0000256" key="13">
    <source>
        <dbReference type="ARBA" id="ARBA00047874"/>
    </source>
</evidence>
<dbReference type="Gene3D" id="3.30.70.360">
    <property type="match status" value="1"/>
</dbReference>
<dbReference type="GO" id="GO:1990845">
    <property type="term" value="P:adaptive thermogenesis"/>
    <property type="evidence" value="ECO:0007669"/>
    <property type="project" value="UniProtKB-ARBA"/>
</dbReference>
<keyword evidence="3" id="KW-0645">Protease</keyword>
<dbReference type="Gene3D" id="1.10.150.900">
    <property type="match status" value="1"/>
</dbReference>
<evidence type="ECO:0000256" key="5">
    <source>
        <dbReference type="ARBA" id="ARBA00022801"/>
    </source>
</evidence>
<keyword evidence="32" id="KW-1185">Reference proteome</keyword>
<dbReference type="SUPFAM" id="SSF53187">
    <property type="entry name" value="Zn-dependent exopeptidases"/>
    <property type="match status" value="1"/>
</dbReference>
<comment type="catalytic activity">
    <reaction evidence="18">
        <text>an N-acyl-L-amino acid + H2O = an L-alpha-amino acid + a carboxylate</text>
        <dbReference type="Rhea" id="RHEA:15565"/>
        <dbReference type="ChEBI" id="CHEBI:15377"/>
        <dbReference type="ChEBI" id="CHEBI:29067"/>
        <dbReference type="ChEBI" id="CHEBI:59869"/>
        <dbReference type="ChEBI" id="CHEBI:59874"/>
        <dbReference type="EC" id="3.5.1.14"/>
    </reaction>
    <physiologicalReaction direction="left-to-right" evidence="18">
        <dbReference type="Rhea" id="RHEA:15566"/>
    </physiologicalReaction>
    <physiologicalReaction direction="right-to-left" evidence="18">
        <dbReference type="Rhea" id="RHEA:15567"/>
    </physiologicalReaction>
</comment>
<dbReference type="GO" id="GO:0008233">
    <property type="term" value="F:peptidase activity"/>
    <property type="evidence" value="ECO:0007669"/>
    <property type="project" value="UniProtKB-KW"/>
</dbReference>
<evidence type="ECO:0000256" key="6">
    <source>
        <dbReference type="ARBA" id="ARBA00022833"/>
    </source>
</evidence>
<evidence type="ECO:0000256" key="24">
    <source>
        <dbReference type="ARBA" id="ARBA00048879"/>
    </source>
</evidence>
<comment type="pathway">
    <text evidence="7">Amino-acid metabolism.</text>
</comment>
<comment type="catalytic activity">
    <reaction evidence="16">
        <text>N-(9Z-octadecenoyl)-L-asparagine + H2O = L-asparagine + (9Z)-octadecenoate</text>
        <dbReference type="Rhea" id="RHEA:64136"/>
        <dbReference type="ChEBI" id="CHEBI:15377"/>
        <dbReference type="ChEBI" id="CHEBI:30823"/>
        <dbReference type="ChEBI" id="CHEBI:58048"/>
        <dbReference type="ChEBI" id="CHEBI:149730"/>
    </reaction>
    <physiologicalReaction direction="left-to-right" evidence="16">
        <dbReference type="Rhea" id="RHEA:64137"/>
    </physiologicalReaction>
</comment>
<dbReference type="GO" id="GO:0043605">
    <property type="term" value="P:amide catabolic process"/>
    <property type="evidence" value="ECO:0007669"/>
    <property type="project" value="UniProtKB-ARBA"/>
</dbReference>
<evidence type="ECO:0000256" key="17">
    <source>
        <dbReference type="ARBA" id="ARBA00048402"/>
    </source>
</evidence>
<comment type="catalytic activity">
    <reaction evidence="22">
        <text>N-(9Z-octadecenoyl)-L-leucine + H2O = L-leucine + (9Z)-octadecenoate</text>
        <dbReference type="Rhea" id="RHEA:51360"/>
        <dbReference type="ChEBI" id="CHEBI:15377"/>
        <dbReference type="ChEBI" id="CHEBI:30823"/>
        <dbReference type="ChEBI" id="CHEBI:57427"/>
        <dbReference type="ChEBI" id="CHEBI:134035"/>
    </reaction>
    <physiologicalReaction direction="left-to-right" evidence="22">
        <dbReference type="Rhea" id="RHEA:51361"/>
    </physiologicalReaction>
    <physiologicalReaction direction="right-to-left" evidence="22">
        <dbReference type="Rhea" id="RHEA:51362"/>
    </physiologicalReaction>
</comment>
<sequence>MKLVTKVIAYSLSALLLVLLVTIVRTIVYFPAPKEIDSCPDLHEPIAGSAVVDRFRAALRFKTITKAAHIYDTLELKRYIDWIIKSYPTIHSSPHVSYELVNNYSLLYTVKGSDPSLKPYLLCGHLDVVPVELDKWDVDPFDGVIKDGFIYGRGTTDVKNIVMAAFESLEYLLKNGFKPKRGFYMAFGHDEEALGLDGAQHLAKALESKGVSTLEYLLDEGTIILNKTFVGVDPIVALIGVTEKGYLTVRLTAKGAVGHSSMAPVDTAITTLAKAVSKFESTVHPNMFGLGPEKDLFEALAPNANFPFNWLYSNLWLFGPIISRVLAAVPTSNGLVRTTSAVTIIGGGFKENVLPSSASAIVNHRVHVKQTIDEVLDFDRRLISDDRIELTVEGMPIHPHPISPYDDNAFGYQIVKRSIRQVFNESVVVPGIMLANTDTRWYQHLTRAIYRFSPSVMYAEDTKRFHGHNERIKVDNYLKTVNYYHHIIVNSDNKDIPDRPVVKDEL</sequence>
<keyword evidence="6 28" id="KW-0862">Zinc</keyword>
<feature type="domain" description="Peptidase M20 dimerisation" evidence="30">
    <location>
        <begin position="242"/>
        <end position="377"/>
    </location>
</feature>
<dbReference type="EMBL" id="CAJPIZ010011362">
    <property type="protein sequence ID" value="CAG2113105.1"/>
    <property type="molecule type" value="Genomic_DNA"/>
</dbReference>
<dbReference type="GO" id="GO:0043604">
    <property type="term" value="P:amide biosynthetic process"/>
    <property type="evidence" value="ECO:0007669"/>
    <property type="project" value="TreeGrafter"/>
</dbReference>
<accession>A0A7R9L0R6</accession>
<evidence type="ECO:0000256" key="27">
    <source>
        <dbReference type="PIRSR" id="PIRSR036696-1"/>
    </source>
</evidence>
<gene>
    <name evidence="31" type="ORF">OSB1V03_LOCUS13077</name>
</gene>
<comment type="catalytic activity">
    <reaction evidence="12">
        <text>N-(9Z-octadecenoyl)-L-tyrosine + H2O = L-tyrosine + (9Z)-octadecenoate</text>
        <dbReference type="Rhea" id="RHEA:64184"/>
        <dbReference type="ChEBI" id="CHEBI:15377"/>
        <dbReference type="ChEBI" id="CHEBI:30823"/>
        <dbReference type="ChEBI" id="CHEBI:58315"/>
        <dbReference type="ChEBI" id="CHEBI:149734"/>
    </reaction>
    <physiologicalReaction direction="left-to-right" evidence="12">
        <dbReference type="Rhea" id="RHEA:64185"/>
    </physiologicalReaction>
</comment>
<keyword evidence="4 28" id="KW-0479">Metal-binding</keyword>
<evidence type="ECO:0000256" key="12">
    <source>
        <dbReference type="ARBA" id="ARBA00047866"/>
    </source>
</evidence>
<evidence type="ECO:0000256" key="26">
    <source>
        <dbReference type="ARBA" id="ARBA00049457"/>
    </source>
</evidence>
<dbReference type="GO" id="GO:0006520">
    <property type="term" value="P:amino acid metabolic process"/>
    <property type="evidence" value="ECO:0007669"/>
    <property type="project" value="UniProtKB-ARBA"/>
</dbReference>
<reference evidence="31" key="1">
    <citation type="submission" date="2020-11" db="EMBL/GenBank/DDBJ databases">
        <authorList>
            <person name="Tran Van P."/>
        </authorList>
    </citation>
    <scope>NUCLEOTIDE SEQUENCE</scope>
</reference>
<evidence type="ECO:0000256" key="10">
    <source>
        <dbReference type="ARBA" id="ARBA00047567"/>
    </source>
</evidence>
<evidence type="ECO:0000256" key="20">
    <source>
        <dbReference type="ARBA" id="ARBA00048729"/>
    </source>
</evidence>
<dbReference type="Proteomes" id="UP000759131">
    <property type="component" value="Unassembled WGS sequence"/>
</dbReference>
<dbReference type="FunFam" id="1.10.150.900:FF:000003">
    <property type="entry name" value="N-fatty-acyl-amino acid synthase/hydrolase PM20D1"/>
    <property type="match status" value="1"/>
</dbReference>